<evidence type="ECO:0000259" key="3">
    <source>
        <dbReference type="PROSITE" id="PS50157"/>
    </source>
</evidence>
<dbReference type="EMBL" id="CAIIXF020000003">
    <property type="protein sequence ID" value="CAH1780287.1"/>
    <property type="molecule type" value="Genomic_DNA"/>
</dbReference>
<evidence type="ECO:0000256" key="2">
    <source>
        <dbReference type="SAM" id="MobiDB-lite"/>
    </source>
</evidence>
<sequence>TQIVQDDNTQIVQNDNTQIVQSTNTQIVQNDNTQIVQKNNAQMVKGSNETLNITSPFVHEQHSTESDGPVKSIEIEKTNLPKSNDVGNIGISDSSLKRLSSSLKEAHKLIRVRIRLKDCMKSKSPGESIQPKKLKLSRTLRKSSRITRPNTRYSKHVKISEKVSERAIQDQPREENSTKGLKNDSQNIQTKDEVNTDDCDMDDNDYAMDDIDDNVNNGDEDVNEVDKEPEINGDRNTDVGDSTNIDKEEKSCAVDENVDEGVNNDRLDTQMNENDDADGMISDDEILTFEEENGNMKMVFQIDKLKQVEGKENNTKKEKLDAKKRWPCDLCGKRFTRKEQVKIHKRRQVCTRPPKPKSVRKRPLPEKRTCPLCCKEVFYLDLHLKRKTCQK</sequence>
<dbReference type="PROSITE" id="PS50157">
    <property type="entry name" value="ZINC_FINGER_C2H2_2"/>
    <property type="match status" value="1"/>
</dbReference>
<organism evidence="4 5">
    <name type="scientific">Owenia fusiformis</name>
    <name type="common">Polychaete worm</name>
    <dbReference type="NCBI Taxonomy" id="6347"/>
    <lineage>
        <taxon>Eukaryota</taxon>
        <taxon>Metazoa</taxon>
        <taxon>Spiralia</taxon>
        <taxon>Lophotrochozoa</taxon>
        <taxon>Annelida</taxon>
        <taxon>Polychaeta</taxon>
        <taxon>Sedentaria</taxon>
        <taxon>Canalipalpata</taxon>
        <taxon>Sabellida</taxon>
        <taxon>Oweniida</taxon>
        <taxon>Oweniidae</taxon>
        <taxon>Owenia</taxon>
    </lineage>
</organism>
<accession>A0A8S4NFU7</accession>
<feature type="non-terminal residue" evidence="4">
    <location>
        <position position="1"/>
    </location>
</feature>
<evidence type="ECO:0000313" key="4">
    <source>
        <dbReference type="EMBL" id="CAH1780287.1"/>
    </source>
</evidence>
<dbReference type="Gene3D" id="3.30.160.60">
    <property type="entry name" value="Classic Zinc Finger"/>
    <property type="match status" value="1"/>
</dbReference>
<feature type="region of interest" description="Disordered" evidence="2">
    <location>
        <begin position="121"/>
        <end position="244"/>
    </location>
</feature>
<keyword evidence="1" id="KW-0862">Zinc</keyword>
<proteinExistence type="predicted"/>
<comment type="caution">
    <text evidence="4">The sequence shown here is derived from an EMBL/GenBank/DDBJ whole genome shotgun (WGS) entry which is preliminary data.</text>
</comment>
<dbReference type="Proteomes" id="UP000749559">
    <property type="component" value="Unassembled WGS sequence"/>
</dbReference>
<evidence type="ECO:0000313" key="5">
    <source>
        <dbReference type="Proteomes" id="UP000749559"/>
    </source>
</evidence>
<feature type="compositionally biased region" description="Basic and acidic residues" evidence="2">
    <location>
        <begin position="224"/>
        <end position="244"/>
    </location>
</feature>
<name>A0A8S4NFU7_OWEFU</name>
<dbReference type="InterPro" id="IPR013087">
    <property type="entry name" value="Znf_C2H2_type"/>
</dbReference>
<dbReference type="OrthoDB" id="532420at2759"/>
<protein>
    <recommendedName>
        <fullName evidence="3">C2H2-type domain-containing protein</fullName>
    </recommendedName>
</protein>
<gene>
    <name evidence="4" type="ORF">OFUS_LOCUS6996</name>
</gene>
<dbReference type="SUPFAM" id="SSF69349">
    <property type="entry name" value="Phage fibre proteins"/>
    <property type="match status" value="1"/>
</dbReference>
<feature type="compositionally biased region" description="Basic and acidic residues" evidence="2">
    <location>
        <begin position="158"/>
        <end position="177"/>
    </location>
</feature>
<feature type="domain" description="C2H2-type" evidence="3">
    <location>
        <begin position="326"/>
        <end position="353"/>
    </location>
</feature>
<keyword evidence="5" id="KW-1185">Reference proteome</keyword>
<feature type="compositionally biased region" description="Acidic residues" evidence="2">
    <location>
        <begin position="195"/>
        <end position="223"/>
    </location>
</feature>
<dbReference type="InterPro" id="IPR036236">
    <property type="entry name" value="Znf_C2H2_sf"/>
</dbReference>
<dbReference type="SUPFAM" id="SSF57667">
    <property type="entry name" value="beta-beta-alpha zinc fingers"/>
    <property type="match status" value="1"/>
</dbReference>
<dbReference type="AlphaFoldDB" id="A0A8S4NFU7"/>
<evidence type="ECO:0000256" key="1">
    <source>
        <dbReference type="PROSITE-ProRule" id="PRU00042"/>
    </source>
</evidence>
<feature type="compositionally biased region" description="Basic residues" evidence="2">
    <location>
        <begin position="132"/>
        <end position="145"/>
    </location>
</feature>
<dbReference type="GO" id="GO:0008270">
    <property type="term" value="F:zinc ion binding"/>
    <property type="evidence" value="ECO:0007669"/>
    <property type="project" value="UniProtKB-KW"/>
</dbReference>
<keyword evidence="1" id="KW-0863">Zinc-finger</keyword>
<feature type="compositionally biased region" description="Polar residues" evidence="2">
    <location>
        <begin position="178"/>
        <end position="189"/>
    </location>
</feature>
<reference evidence="4" key="1">
    <citation type="submission" date="2022-03" db="EMBL/GenBank/DDBJ databases">
        <authorList>
            <person name="Martin C."/>
        </authorList>
    </citation>
    <scope>NUCLEOTIDE SEQUENCE</scope>
</reference>
<keyword evidence="1" id="KW-0479">Metal-binding</keyword>